<reference evidence="1 2" key="1">
    <citation type="journal article" date="2018" name="Science">
        <title>The opium poppy genome and morphinan production.</title>
        <authorList>
            <person name="Guo L."/>
            <person name="Winzer T."/>
            <person name="Yang X."/>
            <person name="Li Y."/>
            <person name="Ning Z."/>
            <person name="He Z."/>
            <person name="Teodor R."/>
            <person name="Lu Y."/>
            <person name="Bowser T.A."/>
            <person name="Graham I.A."/>
            <person name="Ye K."/>
        </authorList>
    </citation>
    <scope>NUCLEOTIDE SEQUENCE [LARGE SCALE GENOMIC DNA]</scope>
    <source>
        <strain evidence="2">cv. HN1</strain>
        <tissue evidence="1">Leaves</tissue>
    </source>
</reference>
<keyword evidence="2" id="KW-1185">Reference proteome</keyword>
<evidence type="ECO:0000313" key="1">
    <source>
        <dbReference type="EMBL" id="RZC77404.1"/>
    </source>
</evidence>
<protein>
    <submittedName>
        <fullName evidence="1">Uncharacterized protein</fullName>
    </submittedName>
</protein>
<accession>A0A4Y7KVN4</accession>
<evidence type="ECO:0000313" key="2">
    <source>
        <dbReference type="Proteomes" id="UP000316621"/>
    </source>
</evidence>
<name>A0A4Y7KVN4_PAPSO</name>
<proteinExistence type="predicted"/>
<dbReference type="Proteomes" id="UP000316621">
    <property type="component" value="Chromosome 9"/>
</dbReference>
<organism evidence="1 2">
    <name type="scientific">Papaver somniferum</name>
    <name type="common">Opium poppy</name>
    <dbReference type="NCBI Taxonomy" id="3469"/>
    <lineage>
        <taxon>Eukaryota</taxon>
        <taxon>Viridiplantae</taxon>
        <taxon>Streptophyta</taxon>
        <taxon>Embryophyta</taxon>
        <taxon>Tracheophyta</taxon>
        <taxon>Spermatophyta</taxon>
        <taxon>Magnoliopsida</taxon>
        <taxon>Ranunculales</taxon>
        <taxon>Papaveraceae</taxon>
        <taxon>Papaveroideae</taxon>
        <taxon>Papaver</taxon>
    </lineage>
</organism>
<sequence>MYSTTSFRSGGSARPNLTATILMAWDKHVKRTANCSSPIFFTPDGTTTSARATRSVTMAQVAVVKNP</sequence>
<dbReference type="AlphaFoldDB" id="A0A4Y7KVN4"/>
<dbReference type="Gramene" id="RZC77404">
    <property type="protein sequence ID" value="RZC77404"/>
    <property type="gene ID" value="C5167_001545"/>
</dbReference>
<dbReference type="EMBL" id="CM010723">
    <property type="protein sequence ID" value="RZC77404.1"/>
    <property type="molecule type" value="Genomic_DNA"/>
</dbReference>
<gene>
    <name evidence="1" type="ORF">C5167_001545</name>
</gene>